<evidence type="ECO:0000256" key="2">
    <source>
        <dbReference type="SAM" id="MobiDB-lite"/>
    </source>
</evidence>
<gene>
    <name evidence="3" type="primary">ccmI</name>
    <name evidence="3" type="ORF">IV417_07405</name>
</gene>
<dbReference type="EMBL" id="JADQAZ010000001">
    <property type="protein sequence ID" value="MBT0957205.1"/>
    <property type="molecule type" value="Genomic_DNA"/>
</dbReference>
<dbReference type="RefSeq" id="WP_327793381.1">
    <property type="nucleotide sequence ID" value="NZ_JADQAZ010000001.1"/>
</dbReference>
<reference evidence="3 4" key="1">
    <citation type="journal article" date="2021" name="Arch. Microbiol.">
        <title>Harenicola maris gen. nov., sp. nov. isolated from the Sea of Japan shallow sediments.</title>
        <authorList>
            <person name="Romanenko L.A."/>
            <person name="Kurilenko V.V."/>
            <person name="Chernysheva N.Y."/>
            <person name="Tekutyeva L.A."/>
            <person name="Velansky P.V."/>
            <person name="Svetashev V.I."/>
            <person name="Isaeva M.P."/>
        </authorList>
    </citation>
    <scope>NUCLEOTIDE SEQUENCE [LARGE SCALE GENOMIC DNA]</scope>
    <source>
        <strain evidence="3 4">KMM 3653</strain>
    </source>
</reference>
<dbReference type="PROSITE" id="PS00177">
    <property type="entry name" value="TOPOISOMERASE_II"/>
    <property type="match status" value="1"/>
</dbReference>
<dbReference type="Proteomes" id="UP001315686">
    <property type="component" value="Unassembled WGS sequence"/>
</dbReference>
<feature type="region of interest" description="Disordered" evidence="2">
    <location>
        <begin position="135"/>
        <end position="154"/>
    </location>
</feature>
<keyword evidence="1" id="KW-0201">Cytochrome c-type biogenesis</keyword>
<evidence type="ECO:0000313" key="4">
    <source>
        <dbReference type="Proteomes" id="UP001315686"/>
    </source>
</evidence>
<keyword evidence="4" id="KW-1185">Reference proteome</keyword>
<sequence>MIFWVIAGLICLAVCSAVLAPLWRGAESTQAGAADIAVYRDQLDAVARDLERGIVTEEEAARLRLEIERRLLEADRRATEASAGAPQGGAPARGRQSRGAALAAFALVLCSSFALYWGLGAPGYPDLPLKLRHAASEQARTERPGQAAAEAGMPPAPVPEGIDPEVLDLIAQLRQAVVENPENPRGLELLAQYEAQLGDFAASAAAQAQLVQLRGEDVSTVELAGLADLMVLAAGGYVSPEAEAVVNAILAKEPAHPTARYYIGLMNAQIGRHDLAFNIWARLLAESDPEAAWVPPIRGQIMEQAIRAGVDYELPPLGSAPGPSAADVEAAGEMSAGERMEMIEGMVSSLSERLADEGGPPADWARLIRSLAVLGRHDQARVVYEEALVVFEGDSAAGVMLLSAAQAARIAE</sequence>
<accession>A0AAP2G3H1</accession>
<dbReference type="InterPro" id="IPR018522">
    <property type="entry name" value="TopoIIA_CS"/>
</dbReference>
<dbReference type="GO" id="GO:0006265">
    <property type="term" value="P:DNA topological change"/>
    <property type="evidence" value="ECO:0007669"/>
    <property type="project" value="InterPro"/>
</dbReference>
<name>A0AAP2G3H1_9RHOB</name>
<evidence type="ECO:0000313" key="3">
    <source>
        <dbReference type="EMBL" id="MBT0957205.1"/>
    </source>
</evidence>
<dbReference type="NCBIfam" id="TIGR03142">
    <property type="entry name" value="cytochro_ccmI"/>
    <property type="match status" value="1"/>
</dbReference>
<evidence type="ECO:0000256" key="1">
    <source>
        <dbReference type="ARBA" id="ARBA00022748"/>
    </source>
</evidence>
<dbReference type="GO" id="GO:0003918">
    <property type="term" value="F:DNA topoisomerase type II (double strand cut, ATP-hydrolyzing) activity"/>
    <property type="evidence" value="ECO:0007669"/>
    <property type="project" value="InterPro"/>
</dbReference>
<dbReference type="GO" id="GO:0017004">
    <property type="term" value="P:cytochrome complex assembly"/>
    <property type="evidence" value="ECO:0007669"/>
    <property type="project" value="UniProtKB-KW"/>
</dbReference>
<dbReference type="InterPro" id="IPR011990">
    <property type="entry name" value="TPR-like_helical_dom_sf"/>
</dbReference>
<organism evidence="3 4">
    <name type="scientific">Harenicola maris</name>
    <dbReference type="NCBI Taxonomy" id="2841044"/>
    <lineage>
        <taxon>Bacteria</taxon>
        <taxon>Pseudomonadati</taxon>
        <taxon>Pseudomonadota</taxon>
        <taxon>Alphaproteobacteria</taxon>
        <taxon>Rhodobacterales</taxon>
        <taxon>Paracoccaceae</taxon>
        <taxon>Harenicola</taxon>
    </lineage>
</organism>
<proteinExistence type="predicted"/>
<dbReference type="SUPFAM" id="SSF48452">
    <property type="entry name" value="TPR-like"/>
    <property type="match status" value="1"/>
</dbReference>
<dbReference type="GO" id="GO:0005524">
    <property type="term" value="F:ATP binding"/>
    <property type="evidence" value="ECO:0007669"/>
    <property type="project" value="InterPro"/>
</dbReference>
<comment type="caution">
    <text evidence="3">The sequence shown here is derived from an EMBL/GenBank/DDBJ whole genome shotgun (WGS) entry which is preliminary data.</text>
</comment>
<protein>
    <submittedName>
        <fullName evidence="3">C-type cytochrome biogenesis protein CcmI</fullName>
    </submittedName>
</protein>
<dbReference type="AlphaFoldDB" id="A0AAP2G3H1"/>
<dbReference type="Gene3D" id="1.25.40.10">
    <property type="entry name" value="Tetratricopeptide repeat domain"/>
    <property type="match status" value="1"/>
</dbReference>
<dbReference type="GO" id="GO:0003677">
    <property type="term" value="F:DNA binding"/>
    <property type="evidence" value="ECO:0007669"/>
    <property type="project" value="InterPro"/>
</dbReference>
<dbReference type="InterPro" id="IPR017560">
    <property type="entry name" value="Cyt_c_biogenesis_CcmI"/>
</dbReference>